<dbReference type="InParanoid" id="A0A1Y2CVX2"/>
<accession>A0A1Y2CVX2</accession>
<dbReference type="PANTHER" id="PTHR34144">
    <property type="entry name" value="CHROMOSOME 8, WHOLE GENOME SHOTGUN SEQUENCE"/>
    <property type="match status" value="1"/>
</dbReference>
<keyword evidence="1" id="KW-0808">Transferase</keyword>
<keyword evidence="2" id="KW-1185">Reference proteome</keyword>
<organism evidence="1 2">
    <name type="scientific">Leucosporidium creatinivorum</name>
    <dbReference type="NCBI Taxonomy" id="106004"/>
    <lineage>
        <taxon>Eukaryota</taxon>
        <taxon>Fungi</taxon>
        <taxon>Dikarya</taxon>
        <taxon>Basidiomycota</taxon>
        <taxon>Pucciniomycotina</taxon>
        <taxon>Microbotryomycetes</taxon>
        <taxon>Leucosporidiales</taxon>
        <taxon>Leucosporidium</taxon>
    </lineage>
</organism>
<evidence type="ECO:0000313" key="2">
    <source>
        <dbReference type="Proteomes" id="UP000193467"/>
    </source>
</evidence>
<protein>
    <submittedName>
        <fullName evidence="1">Cryptococcal mannosyltransferase 1-domain-containing protein</fullName>
    </submittedName>
</protein>
<dbReference type="OrthoDB" id="262547at2759"/>
<dbReference type="AlphaFoldDB" id="A0A1Y2CVX2"/>
<dbReference type="Pfam" id="PF11735">
    <property type="entry name" value="CAP59_mtransfer"/>
    <property type="match status" value="1"/>
</dbReference>
<dbReference type="CDD" id="cd00761">
    <property type="entry name" value="Glyco_tranf_GTA_type"/>
    <property type="match status" value="1"/>
</dbReference>
<dbReference type="EMBL" id="MCGR01000108">
    <property type="protein sequence ID" value="ORY51209.1"/>
    <property type="molecule type" value="Genomic_DNA"/>
</dbReference>
<keyword evidence="1" id="KW-0328">Glycosyltransferase</keyword>
<gene>
    <name evidence="1" type="ORF">BCR35DRAFT_336013</name>
</gene>
<dbReference type="GO" id="GO:0016757">
    <property type="term" value="F:glycosyltransferase activity"/>
    <property type="evidence" value="ECO:0007669"/>
    <property type="project" value="UniProtKB-KW"/>
</dbReference>
<reference evidence="1 2" key="1">
    <citation type="submission" date="2016-07" db="EMBL/GenBank/DDBJ databases">
        <title>Pervasive Adenine N6-methylation of Active Genes in Fungi.</title>
        <authorList>
            <consortium name="DOE Joint Genome Institute"/>
            <person name="Mondo S.J."/>
            <person name="Dannebaum R.O."/>
            <person name="Kuo R.C."/>
            <person name="Labutti K."/>
            <person name="Haridas S."/>
            <person name="Kuo A."/>
            <person name="Salamov A."/>
            <person name="Ahrendt S.R."/>
            <person name="Lipzen A."/>
            <person name="Sullivan W."/>
            <person name="Andreopoulos W.B."/>
            <person name="Clum A."/>
            <person name="Lindquist E."/>
            <person name="Daum C."/>
            <person name="Ramamoorthy G.K."/>
            <person name="Gryganskyi A."/>
            <person name="Culley D."/>
            <person name="Magnuson J.K."/>
            <person name="James T.Y."/>
            <person name="O'Malley M.A."/>
            <person name="Stajich J.E."/>
            <person name="Spatafora J.W."/>
            <person name="Visel A."/>
            <person name="Grigoriev I.V."/>
        </authorList>
    </citation>
    <scope>NUCLEOTIDE SEQUENCE [LARGE SCALE GENOMIC DNA]</scope>
    <source>
        <strain evidence="1 2">62-1032</strain>
    </source>
</reference>
<comment type="caution">
    <text evidence="1">The sequence shown here is derived from an EMBL/GenBank/DDBJ whole genome shotgun (WGS) entry which is preliminary data.</text>
</comment>
<sequence>MYQQDRYAPLEPSYGKGINTNQSTLPHFKPRHHLKYMIAINLFNSETVLPTLIRVLHSVLISLDPTRFHISIYENGSTDDTPSLLFLLAQILDRMGTGYTIISDPSRASGWAPKKRIAGLAEVRNAAMAPMYEAPEGTFDRVVFINDVHLCEADLLEILLQHEVQEADMSCGMDYKELRIKEFEAQGYPLLFYDVWVARDMLGLPFYHIKYPTGDWVLPSPVLPHSPSRFRHQNNLPFQVFSCFNGVTVLDASLFLPPHNLRFRADNGSDIHSECYIICSDIWETMAPWDLEGKVNERAPGGEGRGARIQVVPRASVGYEVGEYERARQDRNTTSFEKEGWQLEVALEEEMVKWEQWPPRLVQNYPYAYWGSQKEMPPY</sequence>
<proteinExistence type="predicted"/>
<dbReference type="InterPro" id="IPR029044">
    <property type="entry name" value="Nucleotide-diphossugar_trans"/>
</dbReference>
<dbReference type="InterPro" id="IPR021047">
    <property type="entry name" value="Mannosyltransferase_CMT1"/>
</dbReference>
<dbReference type="SUPFAM" id="SSF53448">
    <property type="entry name" value="Nucleotide-diphospho-sugar transferases"/>
    <property type="match status" value="1"/>
</dbReference>
<dbReference type="PANTHER" id="PTHR34144:SF5">
    <property type="entry name" value="ALPHA-1,3-MANNOSYLTRANSFERASE CMT1"/>
    <property type="match status" value="1"/>
</dbReference>
<dbReference type="Proteomes" id="UP000193467">
    <property type="component" value="Unassembled WGS sequence"/>
</dbReference>
<evidence type="ECO:0000313" key="1">
    <source>
        <dbReference type="EMBL" id="ORY51209.1"/>
    </source>
</evidence>
<name>A0A1Y2CVX2_9BASI</name>